<reference evidence="3" key="2">
    <citation type="submission" date="2018-03" db="EMBL/GenBank/DDBJ databases">
        <authorList>
            <person name="Derbyshire K."/>
            <person name="Gray T.A."/>
            <person name="Champion M."/>
        </authorList>
    </citation>
    <scope>NUCLEOTIDE SEQUENCE [LARGE SCALE GENOMIC DNA]</scope>
    <source>
        <strain evidence="3">MKD8</strain>
    </source>
</reference>
<name>A0A2U9PLH7_MYCSE</name>
<keyword evidence="1" id="KW-0472">Membrane</keyword>
<dbReference type="EMBL" id="CP027541">
    <property type="protein sequence ID" value="AWT52603.1"/>
    <property type="molecule type" value="Genomic_DNA"/>
</dbReference>
<evidence type="ECO:0000313" key="3">
    <source>
        <dbReference type="Proteomes" id="UP000011200"/>
    </source>
</evidence>
<sequence length="267" mass="30426">MARKQFRRDWPGDPHAAWLEAANATMTCRTRSLPRPALPDWRDFDVFTRQVSVPPTTPSPLGTVGVGLFFVLCAWLKDFRGFFGIGFAVLAALLVIAGLCFLWYERPRQQQRRVCRVYGHCLAHGVGGHAYRTSFAYIWGENSSTETTTSLLIDERVSDDAAAQLQHAVRVWLARVLADPHVKSQAADAYENRYVVPASEIFGPEATGAWLIRDQEEDDTPWRLLIDRPNGVREYLFDEILVVRGRQGRLYLDEPRHDEIGDRMPHF</sequence>
<feature type="transmembrane region" description="Helical" evidence="1">
    <location>
        <begin position="83"/>
        <end position="104"/>
    </location>
</feature>
<reference evidence="2 3" key="1">
    <citation type="journal article" date="2013" name="Genome Announc.">
        <title>Draft genome sequence of MKD8, a conjugal recipient Mycobacterium smegmatis strain.</title>
        <authorList>
            <person name="Gray T.A."/>
            <person name="Palumbo M.J."/>
            <person name="Derbyshire K.M."/>
        </authorList>
    </citation>
    <scope>NUCLEOTIDE SEQUENCE [LARGE SCALE GENOMIC DNA]</scope>
    <source>
        <strain evidence="2 3">MKD8</strain>
    </source>
</reference>
<gene>
    <name evidence="2" type="ORF">D806_016190</name>
</gene>
<feature type="transmembrane region" description="Helical" evidence="1">
    <location>
        <begin position="59"/>
        <end position="77"/>
    </location>
</feature>
<dbReference type="AlphaFoldDB" id="A0A2U9PLH7"/>
<protein>
    <submittedName>
        <fullName evidence="2">Uncharacterized protein</fullName>
    </submittedName>
</protein>
<organism evidence="2 3">
    <name type="scientific">Mycolicibacterium smegmatis (strain MKD8)</name>
    <name type="common">Mycobacterium smegmatis</name>
    <dbReference type="NCBI Taxonomy" id="1214915"/>
    <lineage>
        <taxon>Bacteria</taxon>
        <taxon>Bacillati</taxon>
        <taxon>Actinomycetota</taxon>
        <taxon>Actinomycetes</taxon>
        <taxon>Mycobacteriales</taxon>
        <taxon>Mycobacteriaceae</taxon>
        <taxon>Mycolicibacterium</taxon>
    </lineage>
</organism>
<evidence type="ECO:0000313" key="2">
    <source>
        <dbReference type="EMBL" id="AWT52603.1"/>
    </source>
</evidence>
<dbReference type="RefSeq" id="WP_003892997.1">
    <property type="nucleotide sequence ID" value="NZ_CP027541.1"/>
</dbReference>
<evidence type="ECO:0000256" key="1">
    <source>
        <dbReference type="SAM" id="Phobius"/>
    </source>
</evidence>
<keyword evidence="1" id="KW-0812">Transmembrane</keyword>
<accession>A0A2U9PLH7</accession>
<keyword evidence="1" id="KW-1133">Transmembrane helix</keyword>
<proteinExistence type="predicted"/>
<dbReference type="Proteomes" id="UP000011200">
    <property type="component" value="Chromosome"/>
</dbReference>